<dbReference type="InterPro" id="IPR001507">
    <property type="entry name" value="ZP_dom"/>
</dbReference>
<sequence length="1407" mass="157433">MVGILNEHNSKVVLIYRDTAALPGYNLPFDYAPQNHTDNQRILRINRNDEGQEKSDNDMRNKTINNVHIQIFLIAPNKTPVNSKMQTSDLRNQEIGKETFFICIINHKCYFSSILCCAYLRFSISRNNIPVLGSQEHPISLKIDLDKGTVNEVSNSLSRINDEGAIFVNDGLDTTALTQNSLKTFNSLLRDDFSHVGNGSTMTSTRLTDRTNGNNEDEVQYKKFERRLLEKTEPSTRYESNADILALEDKIWPNTNFDETNAALSNIREVKTPSHSSNLSLNPTVRRFGKLASSHILDYSEFLAKSPFLETGTIVPDFETILNSYEQIPSSTTISISGKETQNSGATINFGSDEGIISTTGRVAISEDISPHEPLVTSTVSLPKDVAELVIFPDKQNFDTTIQNTTIPKISSENRELYFGPANPAAFITVGDREILEEQKPQMKVLSVPRIAVGEKISGLEETYPSDSVEDEVAIIERQATFPSLQKQNINIMKDNSSYRVLRTESTEVPQQMQFKEPFQPRFSSRNGVKLTDLVAQGTKIAHPDIFFIPEQDFATSESDYMELIDLLRSSVSNTDTLFSESGGDQRGSEVPKSQSITSSNIQLPELTKYTQFTQPHPSLNPITFEAMNDKVNIISGSTEDTSEMKAIKPIYCDISAADGDECPIANDQSDQTQSDVLFLIDASRNISKIHFQRAVKVVMDTVEQFRNIGPDGVQISLVQFTREPVLEFSFRKHSCKPCLLADIGDTEYFGGLNNVDNAIHKVVKYGFSKRRGSRDEVANVLILINSGMSDDRFQETLQLLNPNNTTVVVVSTEDTNPQLIKQLIKDEKHQNFFYNVTTVEKDQLANHLAERARTIAKKKSTYFEKPMTMTTDESVRKFTVHCLNNGFNVTFTLLKSFGGTIAVQGKNATKSCSKVIQAEQFGENIETREVNLFISFEQCDVKETASVNPAGMNYSTLINVIHDKWLVTGADKGFVAHCYQSQQSQEQNLVTDLGLQSDIKVAEILPLNSVPPLCNYSIRADAPNGPLVQFAKLGDTVYHRWECENEALDLYGLHIHDCYAESKIEQQHIIIDSKGCSADTNIVSDVVYADDKLMAFSHVKVFKLFNSEHLSFHCKLSLCIRKADSCEGITPPRCPRTGHKDLLAYRQIYLNTESFLAALTVEEEVKFSLILSVNATSAFSVLSVKQFSNTNLLWLMAILTALSLVVLLILIKYITKVNDKDEFIISEDLKRHEIIQNTDYITSIASINANSLFPIEKKLSERNDVFRSGNLERVVLPEKDTDKKMKIETFSVSLNSSYDDIGPTVNYDSLYSTIPGAEPDQLDRCDGSIPRGPVDDNRHDVDNDGIDGDATGIVRDVHDVPESVRDVDDDDATDHPSHRPTSQMLSPILSTRLIVILWQIATIPSL</sequence>
<dbReference type="Proteomes" id="UP000024404">
    <property type="component" value="Unassembled WGS sequence"/>
</dbReference>
<dbReference type="PROSITE" id="PS50234">
    <property type="entry name" value="VWFA"/>
    <property type="match status" value="1"/>
</dbReference>
<evidence type="ECO:0000256" key="8">
    <source>
        <dbReference type="SAM" id="MobiDB-lite"/>
    </source>
</evidence>
<dbReference type="Pfam" id="PF00092">
    <property type="entry name" value="VWA"/>
    <property type="match status" value="1"/>
</dbReference>
<feature type="transmembrane region" description="Helical" evidence="9">
    <location>
        <begin position="1193"/>
        <end position="1212"/>
    </location>
</feature>
<dbReference type="InterPro" id="IPR057475">
    <property type="entry name" value="CUT_C"/>
</dbReference>
<keyword evidence="2" id="KW-0193">Cuticle</keyword>
<evidence type="ECO:0000313" key="10">
    <source>
        <dbReference type="EnsemblMetazoa" id="OVOC8234.1"/>
    </source>
</evidence>
<protein>
    <recommendedName>
        <fullName evidence="12">VWFA domain-containing protein</fullName>
    </recommendedName>
</protein>
<dbReference type="Pfam" id="PF25301">
    <property type="entry name" value="CUT_C"/>
    <property type="match status" value="1"/>
</dbReference>
<evidence type="ECO:0000256" key="6">
    <source>
        <dbReference type="ARBA" id="ARBA00022989"/>
    </source>
</evidence>
<dbReference type="SMART" id="SM00241">
    <property type="entry name" value="ZP"/>
    <property type="match status" value="1"/>
</dbReference>
<evidence type="ECO:0000256" key="3">
    <source>
        <dbReference type="ARBA" id="ARBA00022475"/>
    </source>
</evidence>
<dbReference type="PANTHER" id="PTHR22907:SF40">
    <property type="entry name" value="TRANSMEMBRANE PROTEIN-RELATED"/>
    <property type="match status" value="1"/>
</dbReference>
<comment type="subcellular location">
    <subcellularLocation>
        <location evidence="1">Cell membrane</location>
        <topology evidence="1">Single-pass type I membrane protein</topology>
    </subcellularLocation>
</comment>
<dbReference type="PRINTS" id="PR00453">
    <property type="entry name" value="VWFADOMAIN"/>
</dbReference>
<keyword evidence="3" id="KW-1003">Cell membrane</keyword>
<dbReference type="Pfam" id="PF25057">
    <property type="entry name" value="CUT_N"/>
    <property type="match status" value="1"/>
</dbReference>
<dbReference type="STRING" id="6282.A0A2K6WHA6"/>
<dbReference type="AlphaFoldDB" id="A0A2K6WHA6"/>
<dbReference type="GO" id="GO:0005886">
    <property type="term" value="C:plasma membrane"/>
    <property type="evidence" value="ECO:0007669"/>
    <property type="project" value="UniProtKB-SubCell"/>
</dbReference>
<keyword evidence="4 9" id="KW-0812">Transmembrane</keyword>
<name>A0A2K6WHA6_ONCVO</name>
<feature type="region of interest" description="Disordered" evidence="8">
    <location>
        <begin position="578"/>
        <end position="598"/>
    </location>
</feature>
<dbReference type="Gene3D" id="2.60.40.4100">
    <property type="entry name" value="Zona pellucida, ZP-C domain"/>
    <property type="match status" value="1"/>
</dbReference>
<dbReference type="PROSITE" id="PS51034">
    <property type="entry name" value="ZP_2"/>
    <property type="match status" value="1"/>
</dbReference>
<dbReference type="PANTHER" id="PTHR22907">
    <property type="entry name" value="GH04558P"/>
    <property type="match status" value="1"/>
</dbReference>
<dbReference type="OMA" id="IHKVVKY"/>
<keyword evidence="7 9" id="KW-0472">Membrane</keyword>
<feature type="region of interest" description="Disordered" evidence="8">
    <location>
        <begin position="1333"/>
        <end position="1384"/>
    </location>
</feature>
<evidence type="ECO:0000256" key="7">
    <source>
        <dbReference type="ARBA" id="ARBA00023136"/>
    </source>
</evidence>
<dbReference type="EMBL" id="CMVM020000247">
    <property type="status" value="NOT_ANNOTATED_CDS"/>
    <property type="molecule type" value="Genomic_DNA"/>
</dbReference>
<dbReference type="InterPro" id="IPR051962">
    <property type="entry name" value="Cuticlin"/>
</dbReference>
<evidence type="ECO:0000313" key="11">
    <source>
        <dbReference type="Proteomes" id="UP000024404"/>
    </source>
</evidence>
<keyword evidence="6 9" id="KW-1133">Transmembrane helix</keyword>
<keyword evidence="5" id="KW-0732">Signal</keyword>
<dbReference type="InterPro" id="IPR002035">
    <property type="entry name" value="VWF_A"/>
</dbReference>
<reference evidence="11" key="1">
    <citation type="submission" date="2013-10" db="EMBL/GenBank/DDBJ databases">
        <title>Genome sequencing of Onchocerca volvulus.</title>
        <authorList>
            <person name="Cotton J."/>
            <person name="Tsai J."/>
            <person name="Stanley E."/>
            <person name="Tracey A."/>
            <person name="Holroyd N."/>
            <person name="Lustigman S."/>
            <person name="Berriman M."/>
        </authorList>
    </citation>
    <scope>NUCLEOTIDE SEQUENCE</scope>
</reference>
<evidence type="ECO:0000256" key="2">
    <source>
        <dbReference type="ARBA" id="ARBA00022460"/>
    </source>
</evidence>
<evidence type="ECO:0008006" key="12">
    <source>
        <dbReference type="Google" id="ProtNLM"/>
    </source>
</evidence>
<feature type="compositionally biased region" description="Basic and acidic residues" evidence="8">
    <location>
        <begin position="1334"/>
        <end position="1343"/>
    </location>
</feature>
<dbReference type="EnsemblMetazoa" id="OVOC8234.1">
    <property type="protein sequence ID" value="OVOC8234.1"/>
    <property type="gene ID" value="WBGene00245043"/>
</dbReference>
<organism evidence="10 11">
    <name type="scientific">Onchocerca volvulus</name>
    <dbReference type="NCBI Taxonomy" id="6282"/>
    <lineage>
        <taxon>Eukaryota</taxon>
        <taxon>Metazoa</taxon>
        <taxon>Ecdysozoa</taxon>
        <taxon>Nematoda</taxon>
        <taxon>Chromadorea</taxon>
        <taxon>Rhabditida</taxon>
        <taxon>Spirurina</taxon>
        <taxon>Spiruromorpha</taxon>
        <taxon>Filarioidea</taxon>
        <taxon>Onchocercidae</taxon>
        <taxon>Onchocerca</taxon>
    </lineage>
</organism>
<evidence type="ECO:0000256" key="5">
    <source>
        <dbReference type="ARBA" id="ARBA00022729"/>
    </source>
</evidence>
<reference evidence="10" key="2">
    <citation type="submission" date="2018-02" db="UniProtKB">
        <authorList>
            <consortium name="EnsemblMetazoa"/>
        </authorList>
    </citation>
    <scope>IDENTIFICATION</scope>
</reference>
<dbReference type="InterPro" id="IPR042235">
    <property type="entry name" value="ZP-C_dom"/>
</dbReference>
<proteinExistence type="predicted"/>
<dbReference type="InterPro" id="IPR056953">
    <property type="entry name" value="CUT_N"/>
</dbReference>
<dbReference type="SMART" id="SM00327">
    <property type="entry name" value="VWA"/>
    <property type="match status" value="1"/>
</dbReference>
<dbReference type="SUPFAM" id="SSF53300">
    <property type="entry name" value="vWA-like"/>
    <property type="match status" value="1"/>
</dbReference>
<feature type="compositionally biased region" description="Basic and acidic residues" evidence="8">
    <location>
        <begin position="1356"/>
        <end position="1367"/>
    </location>
</feature>
<keyword evidence="11" id="KW-1185">Reference proteome</keyword>
<accession>A0A2K6WHA6</accession>
<dbReference type="InterPro" id="IPR036465">
    <property type="entry name" value="vWFA_dom_sf"/>
</dbReference>
<dbReference type="Gene3D" id="3.40.50.410">
    <property type="entry name" value="von Willebrand factor, type A domain"/>
    <property type="match status" value="1"/>
</dbReference>
<evidence type="ECO:0000256" key="1">
    <source>
        <dbReference type="ARBA" id="ARBA00004251"/>
    </source>
</evidence>
<evidence type="ECO:0000256" key="9">
    <source>
        <dbReference type="SAM" id="Phobius"/>
    </source>
</evidence>
<evidence type="ECO:0000256" key="4">
    <source>
        <dbReference type="ARBA" id="ARBA00022692"/>
    </source>
</evidence>
<dbReference type="GO" id="GO:0042302">
    <property type="term" value="F:structural constituent of cuticle"/>
    <property type="evidence" value="ECO:0007669"/>
    <property type="project" value="UniProtKB-KW"/>
</dbReference>